<keyword evidence="4" id="KW-1185">Reference proteome</keyword>
<name>A0A0L0V2F0_9BASI</name>
<feature type="domain" description="HAT C-terminal dimerisation" evidence="2">
    <location>
        <begin position="781"/>
        <end position="826"/>
    </location>
</feature>
<evidence type="ECO:0000313" key="4">
    <source>
        <dbReference type="Proteomes" id="UP000054564"/>
    </source>
</evidence>
<dbReference type="InterPro" id="IPR008906">
    <property type="entry name" value="HATC_C_dom"/>
</dbReference>
<dbReference type="Pfam" id="PF05699">
    <property type="entry name" value="Dimer_Tnp_hAT"/>
    <property type="match status" value="1"/>
</dbReference>
<feature type="compositionally biased region" description="Basic and acidic residues" evidence="1">
    <location>
        <begin position="173"/>
        <end position="183"/>
    </location>
</feature>
<feature type="compositionally biased region" description="Polar residues" evidence="1">
    <location>
        <begin position="132"/>
        <end position="149"/>
    </location>
</feature>
<evidence type="ECO:0000259" key="2">
    <source>
        <dbReference type="Pfam" id="PF05699"/>
    </source>
</evidence>
<dbReference type="OrthoDB" id="2505994at2759"/>
<feature type="compositionally biased region" description="Polar residues" evidence="1">
    <location>
        <begin position="108"/>
        <end position="117"/>
    </location>
</feature>
<reference evidence="4" key="1">
    <citation type="submission" date="2014-03" db="EMBL/GenBank/DDBJ databases">
        <title>The Genome Sequence of Puccinia striiformis f. sp. tritici PST-78.</title>
        <authorList>
            <consortium name="The Broad Institute Genome Sequencing Platform"/>
            <person name="Cuomo C."/>
            <person name="Hulbert S."/>
            <person name="Chen X."/>
            <person name="Walker B."/>
            <person name="Young S.K."/>
            <person name="Zeng Q."/>
            <person name="Gargeya S."/>
            <person name="Fitzgerald M."/>
            <person name="Haas B."/>
            <person name="Abouelleil A."/>
            <person name="Alvarado L."/>
            <person name="Arachchi H.M."/>
            <person name="Berlin A.M."/>
            <person name="Chapman S.B."/>
            <person name="Goldberg J."/>
            <person name="Griggs A."/>
            <person name="Gujja S."/>
            <person name="Hansen M."/>
            <person name="Howarth C."/>
            <person name="Imamovic A."/>
            <person name="Larimer J."/>
            <person name="McCowan C."/>
            <person name="Montmayeur A."/>
            <person name="Murphy C."/>
            <person name="Neiman D."/>
            <person name="Pearson M."/>
            <person name="Priest M."/>
            <person name="Roberts A."/>
            <person name="Saif S."/>
            <person name="Shea T."/>
            <person name="Sisk P."/>
            <person name="Sykes S."/>
            <person name="Wortman J."/>
            <person name="Nusbaum C."/>
            <person name="Birren B."/>
        </authorList>
    </citation>
    <scope>NUCLEOTIDE SEQUENCE [LARGE SCALE GENOMIC DNA]</scope>
    <source>
        <strain evidence="4">race PST-78</strain>
    </source>
</reference>
<evidence type="ECO:0000313" key="3">
    <source>
        <dbReference type="EMBL" id="KNE93458.1"/>
    </source>
</evidence>
<dbReference type="PANTHER" id="PTHR47501">
    <property type="entry name" value="TRANSPOSASE-RELATED"/>
    <property type="match status" value="1"/>
</dbReference>
<dbReference type="AlphaFoldDB" id="A0A0L0V2F0"/>
<organism evidence="3 4">
    <name type="scientific">Puccinia striiformis f. sp. tritici PST-78</name>
    <dbReference type="NCBI Taxonomy" id="1165861"/>
    <lineage>
        <taxon>Eukaryota</taxon>
        <taxon>Fungi</taxon>
        <taxon>Dikarya</taxon>
        <taxon>Basidiomycota</taxon>
        <taxon>Pucciniomycotina</taxon>
        <taxon>Pucciniomycetes</taxon>
        <taxon>Pucciniales</taxon>
        <taxon>Pucciniaceae</taxon>
        <taxon>Puccinia</taxon>
    </lineage>
</organism>
<dbReference type="SUPFAM" id="SSF53098">
    <property type="entry name" value="Ribonuclease H-like"/>
    <property type="match status" value="1"/>
</dbReference>
<accession>A0A0L0V2F0</accession>
<feature type="region of interest" description="Disordered" evidence="1">
    <location>
        <begin position="49"/>
        <end position="183"/>
    </location>
</feature>
<dbReference type="EMBL" id="AJIL01000137">
    <property type="protein sequence ID" value="KNE93458.1"/>
    <property type="molecule type" value="Genomic_DNA"/>
</dbReference>
<feature type="compositionally biased region" description="Acidic residues" evidence="1">
    <location>
        <begin position="156"/>
        <end position="166"/>
    </location>
</feature>
<sequence>MNTNRYFGVMCLAKPLHLTSHSCATTLPVKQLPKWDLPIILAGNSHQALEPSANCSDTAGRESTPPNQTSTATRQSNRIRTPLKRPGFVQTHKDSRQALSLLVPPSPSVNQTSQSNDCPPAPAEDVQRKKTNSSLTSTQSKSVTGASKRQVNNDVVDVDLDQDSDAENSKATNDTKKEKDGCDAPKLHYDKPFKAVDQTEEGAFTYKCNWCPKSVRVNKSTDSNLKTHRDGSLHGNRLHKACVGRAKAITQGANLPESAEQKNAAKADSIVAIDYCNPNARVYTRTWAANQACKLYVTLQRQVINDIKNSESKISLVANVWMTKGNHHAFIGISVCYINKKWEYVSQHWALKFVSWHHNGKYLAAPFANVLIKHQLNNQITLTTDSGSNNFTMAREMSTLIGKGNGDFEHYIDHHPRCFCHVLALILGAGLKNLRLSCAIEPPTNKPAYFPTLTTVEEVKDEDEQKDSGDSNIQEINDDADDKIAEIDPDDASEAEECPLEAELPTLPSAEGGIGHTLMKIDYICCRISSSAAQRSEFKLIAKSQRYTGPGLIAGYGIRWNVAYDSWQRAYKAKKVINQLLDNETDWLSGKSAAAHFFKGYEISKKEWENINSLTIVLEEFLALTLRLEDNGPNSSMILYEYYRLIENLEKRKNTPEFAVLKAMFKPMIKIAKKYQTLALQCSPILLATVLHPAWRLGFIQDKFSEYSDVAKDLLQSAFKAKSEAHKKMVPQATDLESAGESDGDKFNYYPEKSGASQEDTELKKYIDGQWPLTTDTNEILYGQLHTAEFPRLALVARDALACAGTSATVERTFSAAADVCEPGRSLAAPTIERCVSSHMWLQKGIKVAGEFTEAQSVVDTAAGNDKFKTYIANKNKKYKAKKIKHVGKTTATKK</sequence>
<comment type="caution">
    <text evidence="3">The sequence shown here is derived from an EMBL/GenBank/DDBJ whole genome shotgun (WGS) entry which is preliminary data.</text>
</comment>
<feature type="compositionally biased region" description="Polar residues" evidence="1">
    <location>
        <begin position="64"/>
        <end position="79"/>
    </location>
</feature>
<protein>
    <recommendedName>
        <fullName evidence="2">HAT C-terminal dimerisation domain-containing protein</fullName>
    </recommendedName>
</protein>
<evidence type="ECO:0000256" key="1">
    <source>
        <dbReference type="SAM" id="MobiDB-lite"/>
    </source>
</evidence>
<dbReference type="InterPro" id="IPR012337">
    <property type="entry name" value="RNaseH-like_sf"/>
</dbReference>
<proteinExistence type="predicted"/>
<gene>
    <name evidence="3" type="ORF">PSTG_13181</name>
</gene>
<feature type="region of interest" description="Disordered" evidence="1">
    <location>
        <begin position="460"/>
        <end position="479"/>
    </location>
</feature>
<dbReference type="PANTHER" id="PTHR47501:SF5">
    <property type="entry name" value="HAT C-TERMINAL DIMERISATION DOMAIN-CONTAINING PROTEIN"/>
    <property type="match status" value="1"/>
</dbReference>
<dbReference type="Proteomes" id="UP000054564">
    <property type="component" value="Unassembled WGS sequence"/>
</dbReference>
<dbReference type="GO" id="GO:0046983">
    <property type="term" value="F:protein dimerization activity"/>
    <property type="evidence" value="ECO:0007669"/>
    <property type="project" value="InterPro"/>
</dbReference>